<name>L8PFW6_STRVR</name>
<protein>
    <recommendedName>
        <fullName evidence="5">Secreted protein</fullName>
    </recommendedName>
</protein>
<dbReference type="EMBL" id="AMLP01000084">
    <property type="protein sequence ID" value="ELS56451.1"/>
    <property type="molecule type" value="Genomic_DNA"/>
</dbReference>
<organism evidence="3 4">
    <name type="scientific">Streptomyces viridochromogenes Tue57</name>
    <dbReference type="NCBI Taxonomy" id="1160705"/>
    <lineage>
        <taxon>Bacteria</taxon>
        <taxon>Bacillati</taxon>
        <taxon>Actinomycetota</taxon>
        <taxon>Actinomycetes</taxon>
        <taxon>Kitasatosporales</taxon>
        <taxon>Streptomycetaceae</taxon>
        <taxon>Streptomyces</taxon>
    </lineage>
</organism>
<reference evidence="3 4" key="1">
    <citation type="journal article" date="2013" name="Genome Announc.">
        <title>Draft Genome Sequence of Streptomyces viridochromogenes Strain Tu57, Producer of Avilamycin.</title>
        <authorList>
            <person name="Gruning B.A."/>
            <person name="Erxleben A."/>
            <person name="Hahnlein A."/>
            <person name="Gunther S."/>
        </authorList>
    </citation>
    <scope>NUCLEOTIDE SEQUENCE [LARGE SCALE GENOMIC DNA]</scope>
    <source>
        <strain evidence="3 4">Tue57</strain>
    </source>
</reference>
<evidence type="ECO:0000313" key="3">
    <source>
        <dbReference type="EMBL" id="ELS56451.1"/>
    </source>
</evidence>
<comment type="caution">
    <text evidence="3">The sequence shown here is derived from an EMBL/GenBank/DDBJ whole genome shotgun (WGS) entry which is preliminary data.</text>
</comment>
<dbReference type="Proteomes" id="UP000011205">
    <property type="component" value="Unassembled WGS sequence"/>
</dbReference>
<evidence type="ECO:0008006" key="5">
    <source>
        <dbReference type="Google" id="ProtNLM"/>
    </source>
</evidence>
<feature type="chain" id="PRO_5003995787" description="Secreted protein" evidence="2">
    <location>
        <begin position="22"/>
        <end position="117"/>
    </location>
</feature>
<keyword evidence="2" id="KW-0732">Signal</keyword>
<evidence type="ECO:0000256" key="1">
    <source>
        <dbReference type="SAM" id="MobiDB-lite"/>
    </source>
</evidence>
<feature type="signal peptide" evidence="2">
    <location>
        <begin position="1"/>
        <end position="21"/>
    </location>
</feature>
<proteinExistence type="predicted"/>
<sequence>MLLAALVICLGVVGHGQSTPAADSTTTVSTTGVLTGTPSEDHTTTAAHPTDCQPGDACCRASADGVRAVLAAPTQPLPAILPRTPEIPRQPDIARLAAEPTPVCLAPDLHLLQVQRT</sequence>
<evidence type="ECO:0000313" key="4">
    <source>
        <dbReference type="Proteomes" id="UP000011205"/>
    </source>
</evidence>
<dbReference type="AlphaFoldDB" id="L8PFW6"/>
<gene>
    <name evidence="3" type="ORF">STVIR_2549</name>
</gene>
<accession>L8PFW6</accession>
<feature type="compositionally biased region" description="Low complexity" evidence="1">
    <location>
        <begin position="18"/>
        <end position="38"/>
    </location>
</feature>
<feature type="region of interest" description="Disordered" evidence="1">
    <location>
        <begin position="18"/>
        <end position="49"/>
    </location>
</feature>
<evidence type="ECO:0000256" key="2">
    <source>
        <dbReference type="SAM" id="SignalP"/>
    </source>
</evidence>